<dbReference type="AlphaFoldDB" id="A0A2N8SZV2"/>
<organism evidence="1 2">
    <name type="scientific">Stutzerimonas stutzeri</name>
    <name type="common">Pseudomonas stutzeri</name>
    <dbReference type="NCBI Taxonomy" id="316"/>
    <lineage>
        <taxon>Bacteria</taxon>
        <taxon>Pseudomonadati</taxon>
        <taxon>Pseudomonadota</taxon>
        <taxon>Gammaproteobacteria</taxon>
        <taxon>Pseudomonadales</taxon>
        <taxon>Pseudomonadaceae</taxon>
        <taxon>Stutzerimonas</taxon>
    </lineage>
</organism>
<reference evidence="1 2" key="1">
    <citation type="submission" date="2018-01" db="EMBL/GenBank/DDBJ databases">
        <title>Denitrification phenotypes of diverse strains of Pseudomonas stutzeri.</title>
        <authorList>
            <person name="Milligan D.A."/>
            <person name="Bergaust L."/>
            <person name="Bakken L.R."/>
            <person name="Frostegard A."/>
        </authorList>
    </citation>
    <scope>NUCLEOTIDE SEQUENCE [LARGE SCALE GENOMIC DNA]</scope>
    <source>
        <strain evidence="1 2">28a3</strain>
    </source>
</reference>
<dbReference type="Proteomes" id="UP000235897">
    <property type="component" value="Unassembled WGS sequence"/>
</dbReference>
<protein>
    <submittedName>
        <fullName evidence="1">Uncharacterized protein</fullName>
    </submittedName>
</protein>
<evidence type="ECO:0000313" key="2">
    <source>
        <dbReference type="Proteomes" id="UP000235897"/>
    </source>
</evidence>
<comment type="caution">
    <text evidence="1">The sequence shown here is derived from an EMBL/GenBank/DDBJ whole genome shotgun (WGS) entry which is preliminary data.</text>
</comment>
<dbReference type="OrthoDB" id="6887694at2"/>
<accession>A0A2N8SZV2</accession>
<dbReference type="RefSeq" id="WP_021208133.1">
    <property type="nucleotide sequence ID" value="NZ_CP073105.1"/>
</dbReference>
<gene>
    <name evidence="1" type="ORF">CXL00_02860</name>
</gene>
<dbReference type="EMBL" id="POUW01000001">
    <property type="protein sequence ID" value="PNG08005.1"/>
    <property type="molecule type" value="Genomic_DNA"/>
</dbReference>
<proteinExistence type="predicted"/>
<name>A0A2N8SZV2_STUST</name>
<sequence>METSYPSVSALQKAQDITSRWADGELGAEEAQHGLKAVFDGWQPGEASSETERIAETSLSAARIAFQDWQQRGENCEELVTQLRWILDPSKDGIADPALNVYAPQRPE</sequence>
<evidence type="ECO:0000313" key="1">
    <source>
        <dbReference type="EMBL" id="PNG08005.1"/>
    </source>
</evidence>